<dbReference type="EMBL" id="BMHH01000019">
    <property type="protein sequence ID" value="GGB05521.1"/>
    <property type="molecule type" value="Genomic_DNA"/>
</dbReference>
<reference evidence="1" key="2">
    <citation type="submission" date="2020-09" db="EMBL/GenBank/DDBJ databases">
        <authorList>
            <person name="Sun Q."/>
            <person name="Zhou Y."/>
        </authorList>
    </citation>
    <scope>NUCLEOTIDE SEQUENCE</scope>
    <source>
        <strain evidence="1">CGMCC 1.15082</strain>
    </source>
</reference>
<evidence type="ECO:0000313" key="1">
    <source>
        <dbReference type="EMBL" id="GGB05521.1"/>
    </source>
</evidence>
<dbReference type="AlphaFoldDB" id="A0A916SLP2"/>
<keyword evidence="2" id="KW-1185">Reference proteome</keyword>
<organism evidence="1 2">
    <name type="scientific">Brucella endophytica</name>
    <dbReference type="NCBI Taxonomy" id="1963359"/>
    <lineage>
        <taxon>Bacteria</taxon>
        <taxon>Pseudomonadati</taxon>
        <taxon>Pseudomonadota</taxon>
        <taxon>Alphaproteobacteria</taxon>
        <taxon>Hyphomicrobiales</taxon>
        <taxon>Brucellaceae</taxon>
        <taxon>Brucella/Ochrobactrum group</taxon>
        <taxon>Brucella</taxon>
    </lineage>
</organism>
<comment type="caution">
    <text evidence="1">The sequence shown here is derived from an EMBL/GenBank/DDBJ whole genome shotgun (WGS) entry which is preliminary data.</text>
</comment>
<dbReference type="Proteomes" id="UP000646478">
    <property type="component" value="Unassembled WGS sequence"/>
</dbReference>
<name>A0A916SLP2_9HYPH</name>
<sequence length="54" mass="5800">MMAYSTSRIEFFVTTPMSMSKPFTAGMEKLLPVITSGNRAPPNDSGSAMRIVSG</sequence>
<proteinExistence type="predicted"/>
<evidence type="ECO:0000313" key="2">
    <source>
        <dbReference type="Proteomes" id="UP000646478"/>
    </source>
</evidence>
<protein>
    <submittedName>
        <fullName evidence="1">Uncharacterized protein</fullName>
    </submittedName>
</protein>
<accession>A0A916SLP2</accession>
<reference evidence="1" key="1">
    <citation type="journal article" date="2014" name="Int. J. Syst. Evol. Microbiol.">
        <title>Complete genome sequence of Corynebacterium casei LMG S-19264T (=DSM 44701T), isolated from a smear-ripened cheese.</title>
        <authorList>
            <consortium name="US DOE Joint Genome Institute (JGI-PGF)"/>
            <person name="Walter F."/>
            <person name="Albersmeier A."/>
            <person name="Kalinowski J."/>
            <person name="Ruckert C."/>
        </authorList>
    </citation>
    <scope>NUCLEOTIDE SEQUENCE</scope>
    <source>
        <strain evidence="1">CGMCC 1.15082</strain>
    </source>
</reference>
<gene>
    <name evidence="1" type="ORF">GCM10011491_37010</name>
</gene>